<evidence type="ECO:0000256" key="2">
    <source>
        <dbReference type="SAM" id="MobiDB-lite"/>
    </source>
</evidence>
<dbReference type="GO" id="GO:0003676">
    <property type="term" value="F:nucleic acid binding"/>
    <property type="evidence" value="ECO:0007669"/>
    <property type="project" value="InterPro"/>
</dbReference>
<keyword evidence="1" id="KW-0862">Zinc</keyword>
<feature type="compositionally biased region" description="Low complexity" evidence="2">
    <location>
        <begin position="220"/>
        <end position="231"/>
    </location>
</feature>
<keyword evidence="5" id="KW-1185">Reference proteome</keyword>
<dbReference type="PANTHER" id="PTHR31286:SF99">
    <property type="entry name" value="DUF4283 DOMAIN-CONTAINING PROTEIN"/>
    <property type="match status" value="1"/>
</dbReference>
<proteinExistence type="predicted"/>
<gene>
    <name evidence="4" type="ORF">LITE_LOCUS37007</name>
</gene>
<dbReference type="PANTHER" id="PTHR31286">
    <property type="entry name" value="GLYCINE-RICH CELL WALL STRUCTURAL PROTEIN 1.8-LIKE"/>
    <property type="match status" value="1"/>
</dbReference>
<dbReference type="InterPro" id="IPR040256">
    <property type="entry name" value="At4g02000-like"/>
</dbReference>
<dbReference type="EMBL" id="CAMGYJ010000008">
    <property type="protein sequence ID" value="CAI0466370.1"/>
    <property type="molecule type" value="Genomic_DNA"/>
</dbReference>
<evidence type="ECO:0000256" key="1">
    <source>
        <dbReference type="PROSITE-ProRule" id="PRU00047"/>
    </source>
</evidence>
<comment type="caution">
    <text evidence="4">The sequence shown here is derived from an EMBL/GenBank/DDBJ whole genome shotgun (WGS) entry which is preliminary data.</text>
</comment>
<feature type="compositionally biased region" description="Polar residues" evidence="2">
    <location>
        <begin position="179"/>
        <end position="197"/>
    </location>
</feature>
<reference evidence="4" key="1">
    <citation type="submission" date="2022-08" db="EMBL/GenBank/DDBJ databases">
        <authorList>
            <person name="Gutierrez-Valencia J."/>
        </authorList>
    </citation>
    <scope>NUCLEOTIDE SEQUENCE</scope>
</reference>
<protein>
    <recommendedName>
        <fullName evidence="3">CCHC-type domain-containing protein</fullName>
    </recommendedName>
</protein>
<feature type="compositionally biased region" description="Basic residues" evidence="2">
    <location>
        <begin position="327"/>
        <end position="336"/>
    </location>
</feature>
<sequence length="413" mass="44788">MTVWVQLPAFPVHFYHREVLFSVGNMIGRTIKLDYHTLHQQRAKFARIAVEVDLSKALVTRIRLDGAWQYLEYENLSVLCFECGKIGHTKEFCPTLKPETPKLAIVEFGKPPEPEKACSSEEEKIGFGPWMVVTRKSRKGNKIPELGKGSSTSDHVDGAIQGKGGKGKITNKEIRLGTDQATGNKKQGSQRADTTNGYGKLGKNNIMAAKQKGKAKAEDLSGMESGEGLLGPAPPLMRPKSSKPRGKVTQEHLQMEGPSSSTTKTSPSTGLKEGSQPATQAIPDSPSLTLVPNSGGISIQVVNLSPSALDTGKQMEATTPSASARTKNQKKHRKKLQSPSNSPRPFAAKALQIWTPVKDKKHKARTKLAALTLQEIEAWTGTTKRTEETTISVEQNSGDGMTATDESPKPIDS</sequence>
<evidence type="ECO:0000259" key="3">
    <source>
        <dbReference type="PROSITE" id="PS50158"/>
    </source>
</evidence>
<keyword evidence="1" id="KW-0863">Zinc-finger</keyword>
<feature type="compositionally biased region" description="Polar residues" evidence="2">
    <location>
        <begin position="316"/>
        <end position="326"/>
    </location>
</feature>
<dbReference type="AlphaFoldDB" id="A0AAV0P6F6"/>
<dbReference type="GO" id="GO:0008270">
    <property type="term" value="F:zinc ion binding"/>
    <property type="evidence" value="ECO:0007669"/>
    <property type="project" value="UniProtKB-KW"/>
</dbReference>
<feature type="region of interest" description="Disordered" evidence="2">
    <location>
        <begin position="380"/>
        <end position="413"/>
    </location>
</feature>
<feature type="region of interest" description="Disordered" evidence="2">
    <location>
        <begin position="141"/>
        <end position="291"/>
    </location>
</feature>
<dbReference type="Proteomes" id="UP001154282">
    <property type="component" value="Unassembled WGS sequence"/>
</dbReference>
<feature type="region of interest" description="Disordered" evidence="2">
    <location>
        <begin position="310"/>
        <end position="348"/>
    </location>
</feature>
<name>A0AAV0P6F6_9ROSI</name>
<organism evidence="4 5">
    <name type="scientific">Linum tenue</name>
    <dbReference type="NCBI Taxonomy" id="586396"/>
    <lineage>
        <taxon>Eukaryota</taxon>
        <taxon>Viridiplantae</taxon>
        <taxon>Streptophyta</taxon>
        <taxon>Embryophyta</taxon>
        <taxon>Tracheophyta</taxon>
        <taxon>Spermatophyta</taxon>
        <taxon>Magnoliopsida</taxon>
        <taxon>eudicotyledons</taxon>
        <taxon>Gunneridae</taxon>
        <taxon>Pentapetalae</taxon>
        <taxon>rosids</taxon>
        <taxon>fabids</taxon>
        <taxon>Malpighiales</taxon>
        <taxon>Linaceae</taxon>
        <taxon>Linum</taxon>
    </lineage>
</organism>
<accession>A0AAV0P6F6</accession>
<evidence type="ECO:0000313" key="4">
    <source>
        <dbReference type="EMBL" id="CAI0466370.1"/>
    </source>
</evidence>
<dbReference type="SUPFAM" id="SSF57756">
    <property type="entry name" value="Retrovirus zinc finger-like domains"/>
    <property type="match status" value="1"/>
</dbReference>
<evidence type="ECO:0000313" key="5">
    <source>
        <dbReference type="Proteomes" id="UP001154282"/>
    </source>
</evidence>
<dbReference type="InterPro" id="IPR001878">
    <property type="entry name" value="Znf_CCHC"/>
</dbReference>
<dbReference type="InterPro" id="IPR036875">
    <property type="entry name" value="Znf_CCHC_sf"/>
</dbReference>
<keyword evidence="1" id="KW-0479">Metal-binding</keyword>
<feature type="compositionally biased region" description="Low complexity" evidence="2">
    <location>
        <begin position="258"/>
        <end position="269"/>
    </location>
</feature>
<dbReference type="PROSITE" id="PS50158">
    <property type="entry name" value="ZF_CCHC"/>
    <property type="match status" value="1"/>
</dbReference>
<feature type="domain" description="CCHC-type" evidence="3">
    <location>
        <begin position="80"/>
        <end position="94"/>
    </location>
</feature>